<evidence type="ECO:0000313" key="2">
    <source>
        <dbReference type="EMBL" id="QSI76849.1"/>
    </source>
</evidence>
<gene>
    <name evidence="2" type="ORF">JY500_20770</name>
</gene>
<feature type="region of interest" description="Disordered" evidence="1">
    <location>
        <begin position="1"/>
        <end position="48"/>
    </location>
</feature>
<dbReference type="RefSeq" id="WP_172202386.1">
    <property type="nucleotide sequence ID" value="NZ_CP071060.1"/>
</dbReference>
<protein>
    <submittedName>
        <fullName evidence="2">Uncharacterized protein</fullName>
    </submittedName>
</protein>
<accession>A0ABX7M867</accession>
<feature type="compositionally biased region" description="Basic residues" evidence="1">
    <location>
        <begin position="24"/>
        <end position="34"/>
    </location>
</feature>
<organism evidence="2 3">
    <name type="scientific">Niveibacterium microcysteis</name>
    <dbReference type="NCBI Taxonomy" id="2811415"/>
    <lineage>
        <taxon>Bacteria</taxon>
        <taxon>Pseudomonadati</taxon>
        <taxon>Pseudomonadota</taxon>
        <taxon>Betaproteobacteria</taxon>
        <taxon>Rhodocyclales</taxon>
        <taxon>Rhodocyclaceae</taxon>
        <taxon>Niveibacterium</taxon>
    </lineage>
</organism>
<evidence type="ECO:0000313" key="3">
    <source>
        <dbReference type="Proteomes" id="UP000663570"/>
    </source>
</evidence>
<reference evidence="2 3" key="1">
    <citation type="submission" date="2021-02" db="EMBL/GenBank/DDBJ databases">
        <title>Niveibacterium changnyeongensis HC41.</title>
        <authorList>
            <person name="Kang M."/>
        </authorList>
    </citation>
    <scope>NUCLEOTIDE SEQUENCE [LARGE SCALE GENOMIC DNA]</scope>
    <source>
        <strain evidence="2 3">HC41</strain>
    </source>
</reference>
<proteinExistence type="predicted"/>
<keyword evidence="3" id="KW-1185">Reference proteome</keyword>
<dbReference type="Proteomes" id="UP000663570">
    <property type="component" value="Chromosome"/>
</dbReference>
<sequence>MSNKVRKSNKEPKKQAQLSAKEKRAVKHDKKAHKGAPPPLLPPKPNQP</sequence>
<name>A0ABX7M867_9RHOO</name>
<evidence type="ECO:0000256" key="1">
    <source>
        <dbReference type="SAM" id="MobiDB-lite"/>
    </source>
</evidence>
<dbReference type="EMBL" id="CP071060">
    <property type="protein sequence ID" value="QSI76849.1"/>
    <property type="molecule type" value="Genomic_DNA"/>
</dbReference>
<feature type="compositionally biased region" description="Pro residues" evidence="1">
    <location>
        <begin position="36"/>
        <end position="48"/>
    </location>
</feature>